<dbReference type="OrthoDB" id="108791at2759"/>
<dbReference type="Proteomes" id="UP000198211">
    <property type="component" value="Unassembled WGS sequence"/>
</dbReference>
<dbReference type="EMBL" id="NBNE01004179">
    <property type="protein sequence ID" value="OWZ05958.1"/>
    <property type="molecule type" value="Genomic_DNA"/>
</dbReference>
<evidence type="ECO:0000313" key="1">
    <source>
        <dbReference type="EMBL" id="OWZ05958.1"/>
    </source>
</evidence>
<dbReference type="AlphaFoldDB" id="A0A225VM51"/>
<name>A0A225VM51_9STRA</name>
<accession>A0A225VM51</accession>
<keyword evidence="2" id="KW-1185">Reference proteome</keyword>
<organism evidence="1 2">
    <name type="scientific">Phytophthora megakarya</name>
    <dbReference type="NCBI Taxonomy" id="4795"/>
    <lineage>
        <taxon>Eukaryota</taxon>
        <taxon>Sar</taxon>
        <taxon>Stramenopiles</taxon>
        <taxon>Oomycota</taxon>
        <taxon>Peronosporomycetes</taxon>
        <taxon>Peronosporales</taxon>
        <taxon>Peronosporaceae</taxon>
        <taxon>Phytophthora</taxon>
    </lineage>
</organism>
<proteinExistence type="predicted"/>
<sequence length="203" mass="22897">MQEEIQDLETTRQNILRRAPTNENVWVVATEYFRLFRHGYMAPVLVGSESSSLFPRPKHESHTQLDFLKATMAHDVTDGVVCGPEALLENWKLVSQYGGDVNFQLKRLEQVATDSLLATTRTSVTVTANTKLLNKRLVLRGSVRFDWDQSMGRVTRHESTVDLLTPLLELLGNLKDVAVVFDKALMTLEGKFLSKCSNTVAFN</sequence>
<reference evidence="2" key="1">
    <citation type="submission" date="2017-03" db="EMBL/GenBank/DDBJ databases">
        <title>Phytopthora megakarya and P. palmivora, two closely related causual agents of cacao black pod achieved similar genome size and gene model numbers by different mechanisms.</title>
        <authorList>
            <person name="Ali S."/>
            <person name="Shao J."/>
            <person name="Larry D.J."/>
            <person name="Kronmiller B."/>
            <person name="Shen D."/>
            <person name="Strem M.D."/>
            <person name="Melnick R.L."/>
            <person name="Guiltinan M.J."/>
            <person name="Tyler B.M."/>
            <person name="Meinhardt L.W."/>
            <person name="Bailey B.A."/>
        </authorList>
    </citation>
    <scope>NUCLEOTIDE SEQUENCE [LARGE SCALE GENOMIC DNA]</scope>
    <source>
        <strain evidence="2">zdho120</strain>
    </source>
</reference>
<gene>
    <name evidence="1" type="ORF">PHMEG_00021856</name>
</gene>
<comment type="caution">
    <text evidence="1">The sequence shown here is derived from an EMBL/GenBank/DDBJ whole genome shotgun (WGS) entry which is preliminary data.</text>
</comment>
<evidence type="ECO:0000313" key="2">
    <source>
        <dbReference type="Proteomes" id="UP000198211"/>
    </source>
</evidence>
<protein>
    <submittedName>
        <fullName evidence="1">BZIP transcription factor</fullName>
    </submittedName>
</protein>